<dbReference type="InterPro" id="IPR037069">
    <property type="entry name" value="AcylCoA_DH/ox_N_sf"/>
</dbReference>
<dbReference type="InterPro" id="IPR006091">
    <property type="entry name" value="Acyl-CoA_Oxase/DH_mid-dom"/>
</dbReference>
<feature type="domain" description="Acyl-CoA dehydrogenase/oxidase N-terminal" evidence="9">
    <location>
        <begin position="37"/>
        <end position="142"/>
    </location>
</feature>
<dbReference type="GO" id="GO:0003995">
    <property type="term" value="F:acyl-CoA dehydrogenase activity"/>
    <property type="evidence" value="ECO:0007669"/>
    <property type="project" value="InterPro"/>
</dbReference>
<gene>
    <name evidence="10" type="ORF">cyc_04375</name>
</gene>
<name>A0A1D3CSJ0_9EIME</name>
<reference evidence="10 11" key="1">
    <citation type="journal article" date="2016" name="BMC Genomics">
        <title>Comparative genomics reveals Cyclospora cayetanensis possesses coccidia-like metabolism and invasion components but unique surface antigens.</title>
        <authorList>
            <person name="Liu S."/>
            <person name="Wang L."/>
            <person name="Zheng H."/>
            <person name="Xu Z."/>
            <person name="Roellig D.M."/>
            <person name="Li N."/>
            <person name="Frace M.A."/>
            <person name="Tang K."/>
            <person name="Arrowood M.J."/>
            <person name="Moss D.M."/>
            <person name="Zhang L."/>
            <person name="Feng Y."/>
            <person name="Xiao L."/>
        </authorList>
    </citation>
    <scope>NUCLEOTIDE SEQUENCE [LARGE SCALE GENOMIC DNA]</scope>
    <source>
        <strain evidence="10 11">CHN_HEN01</strain>
    </source>
</reference>
<evidence type="ECO:0000313" key="10">
    <source>
        <dbReference type="EMBL" id="OEH74165.1"/>
    </source>
</evidence>
<dbReference type="InterPro" id="IPR045008">
    <property type="entry name" value="ACX4-like"/>
</dbReference>
<dbReference type="Gene3D" id="2.40.110.10">
    <property type="entry name" value="Butyryl-CoA Dehydrogenase, subunit A, domain 2"/>
    <property type="match status" value="1"/>
</dbReference>
<dbReference type="VEuPathDB" id="ToxoDB:cyc_04375"/>
<dbReference type="Pfam" id="PF02770">
    <property type="entry name" value="Acyl-CoA_dh_M"/>
    <property type="match status" value="1"/>
</dbReference>
<dbReference type="SUPFAM" id="SSF47203">
    <property type="entry name" value="Acyl-CoA dehydrogenase C-terminal domain-like"/>
    <property type="match status" value="1"/>
</dbReference>
<keyword evidence="6" id="KW-1133">Transmembrane helix</keyword>
<keyword evidence="11" id="KW-1185">Reference proteome</keyword>
<dbReference type="GO" id="GO:0050660">
    <property type="term" value="F:flavin adenine dinucleotide binding"/>
    <property type="evidence" value="ECO:0007669"/>
    <property type="project" value="InterPro"/>
</dbReference>
<dbReference type="EMBL" id="JROU02002101">
    <property type="protein sequence ID" value="OEH74165.1"/>
    <property type="molecule type" value="Genomic_DNA"/>
</dbReference>
<sequence>MAANTQRTPASRTEVTRAQHKVLDGFSFLELHTDLNPSEEKLRRHIRSICEAQIRPFAARIWDAAIFDRRVLGACKDMGPAGLQIKGFGCAGLSNVEACLCVMEMARVDASLATFAVVHSGLAMKAIAVAGTEEQKRFWLPQARPFRSLGALCSLLVSGFPGVLVLFLLSHSYPFSCFHVTRAFSVPIQTALPRYGRELCFCPRWCVLLQMARWDKIGCFCLTEAEHGSDAAGLETTAKRTKGGFLLNGNKRWIGNATICDVAVVWAREVESGKVEGFLVERHFPGFKAEAIKEKASLRGVENADIWFSDCFVPDSHKMKPGGFSGNTKLVLESSRALVAAACSGLLIGAYDSALEYCSARQQFGRPLTGFQLVQERLLRALGLAHVQFLPLKASRDERFRQLSLAPRMLHDVHTAGSTNGYGQNLDALDSFGEGNDFATGARGRAALQRSDGWQRYRAA</sequence>
<dbReference type="SUPFAM" id="SSF56645">
    <property type="entry name" value="Acyl-CoA dehydrogenase NM domain-like"/>
    <property type="match status" value="2"/>
</dbReference>
<evidence type="ECO:0000256" key="6">
    <source>
        <dbReference type="SAM" id="Phobius"/>
    </source>
</evidence>
<feature type="domain" description="Acyl-CoA dehydrogenase/oxidase C-terminal" evidence="7">
    <location>
        <begin position="332"/>
        <end position="380"/>
    </location>
</feature>
<evidence type="ECO:0000256" key="4">
    <source>
        <dbReference type="ARBA" id="ARBA00022827"/>
    </source>
</evidence>
<feature type="transmembrane region" description="Helical" evidence="6">
    <location>
        <begin position="146"/>
        <end position="169"/>
    </location>
</feature>
<dbReference type="Gene3D" id="1.20.140.10">
    <property type="entry name" value="Butyryl-CoA Dehydrogenase, subunit A, domain 3"/>
    <property type="match status" value="1"/>
</dbReference>
<evidence type="ECO:0000259" key="8">
    <source>
        <dbReference type="Pfam" id="PF02770"/>
    </source>
</evidence>
<evidence type="ECO:0000259" key="7">
    <source>
        <dbReference type="Pfam" id="PF00441"/>
    </source>
</evidence>
<dbReference type="PANTHER" id="PTHR43188">
    <property type="entry name" value="ACYL-COENZYME A OXIDASE"/>
    <property type="match status" value="1"/>
</dbReference>
<comment type="similarity">
    <text evidence="2 5">Belongs to the acyl-CoA dehydrogenase family.</text>
</comment>
<keyword evidence="3 5" id="KW-0285">Flavoprotein</keyword>
<feature type="domain" description="Acyl-CoA oxidase/dehydrogenase middle" evidence="8">
    <location>
        <begin position="219"/>
        <end position="311"/>
    </location>
</feature>
<accession>A0A1D3CSJ0</accession>
<dbReference type="PANTHER" id="PTHR43188:SF1">
    <property type="entry name" value="ACYL-COA DEHYDROGENASE"/>
    <property type="match status" value="1"/>
</dbReference>
<dbReference type="InterPro" id="IPR036250">
    <property type="entry name" value="AcylCo_DH-like_C"/>
</dbReference>
<evidence type="ECO:0000256" key="1">
    <source>
        <dbReference type="ARBA" id="ARBA00001974"/>
    </source>
</evidence>
<dbReference type="Gene3D" id="1.10.540.10">
    <property type="entry name" value="Acyl-CoA dehydrogenase/oxidase, N-terminal domain"/>
    <property type="match status" value="2"/>
</dbReference>
<organism evidence="10 11">
    <name type="scientific">Cyclospora cayetanensis</name>
    <dbReference type="NCBI Taxonomy" id="88456"/>
    <lineage>
        <taxon>Eukaryota</taxon>
        <taxon>Sar</taxon>
        <taxon>Alveolata</taxon>
        <taxon>Apicomplexa</taxon>
        <taxon>Conoidasida</taxon>
        <taxon>Coccidia</taxon>
        <taxon>Eucoccidiorida</taxon>
        <taxon>Eimeriorina</taxon>
        <taxon>Eimeriidae</taxon>
        <taxon>Cyclospora</taxon>
    </lineage>
</organism>
<dbReference type="GO" id="GO:0006635">
    <property type="term" value="P:fatty acid beta-oxidation"/>
    <property type="evidence" value="ECO:0007669"/>
    <property type="project" value="InterPro"/>
</dbReference>
<keyword evidence="6" id="KW-0812">Transmembrane</keyword>
<proteinExistence type="inferred from homology"/>
<evidence type="ECO:0000259" key="9">
    <source>
        <dbReference type="Pfam" id="PF02771"/>
    </source>
</evidence>
<dbReference type="AlphaFoldDB" id="A0A1D3CSJ0"/>
<keyword evidence="5" id="KW-0560">Oxidoreductase</keyword>
<dbReference type="InterPro" id="IPR046373">
    <property type="entry name" value="Acyl-CoA_Oxase/DH_mid-dom_sf"/>
</dbReference>
<dbReference type="InParanoid" id="A0A1D3CSJ0"/>
<comment type="caution">
    <text evidence="10">The sequence shown here is derived from an EMBL/GenBank/DDBJ whole genome shotgun (WGS) entry which is preliminary data.</text>
</comment>
<evidence type="ECO:0000256" key="3">
    <source>
        <dbReference type="ARBA" id="ARBA00022630"/>
    </source>
</evidence>
<keyword evidence="4 5" id="KW-0274">FAD</keyword>
<keyword evidence="6" id="KW-0472">Membrane</keyword>
<evidence type="ECO:0000256" key="5">
    <source>
        <dbReference type="RuleBase" id="RU362125"/>
    </source>
</evidence>
<dbReference type="InterPro" id="IPR009100">
    <property type="entry name" value="AcylCoA_DH/oxidase_NM_dom_sf"/>
</dbReference>
<dbReference type="Pfam" id="PF02771">
    <property type="entry name" value="Acyl-CoA_dh_N"/>
    <property type="match status" value="1"/>
</dbReference>
<evidence type="ECO:0000256" key="2">
    <source>
        <dbReference type="ARBA" id="ARBA00009347"/>
    </source>
</evidence>
<dbReference type="InterPro" id="IPR009075">
    <property type="entry name" value="AcylCo_DH/oxidase_C"/>
</dbReference>
<dbReference type="Pfam" id="PF00441">
    <property type="entry name" value="Acyl-CoA_dh_1"/>
    <property type="match status" value="1"/>
</dbReference>
<comment type="cofactor">
    <cofactor evidence="1 5">
        <name>FAD</name>
        <dbReference type="ChEBI" id="CHEBI:57692"/>
    </cofactor>
</comment>
<evidence type="ECO:0000313" key="11">
    <source>
        <dbReference type="Proteomes" id="UP000095192"/>
    </source>
</evidence>
<dbReference type="Proteomes" id="UP000095192">
    <property type="component" value="Unassembled WGS sequence"/>
</dbReference>
<dbReference type="InterPro" id="IPR013786">
    <property type="entry name" value="AcylCoA_DH/ox_N"/>
</dbReference>
<protein>
    <submittedName>
        <fullName evidence="10">Acyl-dehydrogenase domain-containing protein</fullName>
    </submittedName>
</protein>